<evidence type="ECO:0000313" key="2">
    <source>
        <dbReference type="EMBL" id="CEK99721.1"/>
    </source>
</evidence>
<dbReference type="AlphaFoldDB" id="A0A0B7C507"/>
<accession>A0A0B7C507</accession>
<feature type="region of interest" description="Disordered" evidence="1">
    <location>
        <begin position="19"/>
        <end position="39"/>
    </location>
</feature>
<feature type="non-terminal residue" evidence="2">
    <location>
        <position position="102"/>
    </location>
</feature>
<proteinExistence type="predicted"/>
<protein>
    <submittedName>
        <fullName evidence="2">Uncharacterized protein</fullName>
    </submittedName>
</protein>
<organism evidence="2">
    <name type="scientific">Arion vulgaris</name>
    <dbReference type="NCBI Taxonomy" id="1028688"/>
    <lineage>
        <taxon>Eukaryota</taxon>
        <taxon>Metazoa</taxon>
        <taxon>Spiralia</taxon>
        <taxon>Lophotrochozoa</taxon>
        <taxon>Mollusca</taxon>
        <taxon>Gastropoda</taxon>
        <taxon>Heterobranchia</taxon>
        <taxon>Euthyneura</taxon>
        <taxon>Panpulmonata</taxon>
        <taxon>Eupulmonata</taxon>
        <taxon>Stylommatophora</taxon>
        <taxon>Helicina</taxon>
        <taxon>Arionoidea</taxon>
        <taxon>Arionidae</taxon>
        <taxon>Arion</taxon>
    </lineage>
</organism>
<dbReference type="EMBL" id="HACG01052850">
    <property type="protein sequence ID" value="CEK99721.1"/>
    <property type="molecule type" value="Transcribed_RNA"/>
</dbReference>
<name>A0A0B7C507_9EUPU</name>
<evidence type="ECO:0000256" key="1">
    <source>
        <dbReference type="SAM" id="MobiDB-lite"/>
    </source>
</evidence>
<feature type="non-terminal residue" evidence="2">
    <location>
        <position position="1"/>
    </location>
</feature>
<reference evidence="2" key="1">
    <citation type="submission" date="2014-12" db="EMBL/GenBank/DDBJ databases">
        <title>Insight into the proteome of Arion vulgaris.</title>
        <authorList>
            <person name="Aradska J."/>
            <person name="Bulat T."/>
            <person name="Smidak R."/>
            <person name="Sarate P."/>
            <person name="Gangsoo J."/>
            <person name="Sialana F."/>
            <person name="Bilban M."/>
            <person name="Lubec G."/>
        </authorList>
    </citation>
    <scope>NUCLEOTIDE SEQUENCE</scope>
    <source>
        <tissue evidence="2">Skin</tissue>
    </source>
</reference>
<feature type="region of interest" description="Disordered" evidence="1">
    <location>
        <begin position="65"/>
        <end position="102"/>
    </location>
</feature>
<sequence>SCTQSQLIATTSTLPKWLKQPLPTKRNTKGLSGHTRSLQELIKEVEKNVHEKSTKSSIGREIEHNFQDQGMKTCQTPTLSESSTSRLMSQENSPKIASNKLQ</sequence>
<gene>
    <name evidence="2" type="primary">ORF221979</name>
</gene>
<feature type="compositionally biased region" description="Polar residues" evidence="1">
    <location>
        <begin position="67"/>
        <end position="102"/>
    </location>
</feature>